<gene>
    <name evidence="2" type="ORF">EZL74_05235</name>
</gene>
<proteinExistence type="predicted"/>
<organism evidence="2 3">
    <name type="scientific">Flavobacterium silvisoli</name>
    <dbReference type="NCBI Taxonomy" id="2529433"/>
    <lineage>
        <taxon>Bacteria</taxon>
        <taxon>Pseudomonadati</taxon>
        <taxon>Bacteroidota</taxon>
        <taxon>Flavobacteriia</taxon>
        <taxon>Flavobacteriales</taxon>
        <taxon>Flavobacteriaceae</taxon>
        <taxon>Flavobacterium</taxon>
    </lineage>
</organism>
<comment type="caution">
    <text evidence="2">The sequence shown here is derived from an EMBL/GenBank/DDBJ whole genome shotgun (WGS) entry which is preliminary data.</text>
</comment>
<dbReference type="RefSeq" id="WP_131475546.1">
    <property type="nucleotide sequence ID" value="NZ_SJPE01000004.1"/>
</dbReference>
<dbReference type="AlphaFoldDB" id="A0A4Q9Z1K9"/>
<sequence>MTTTTTTLLQLWIESRSRFTNQLTTLSATDLLKKLPPSTNSVGFLIRHIGDVELLFAKNVFGSIEAKVIAKTVIDKKDTGEWINLEELIAYVDYSFEILKKIVEQQSEEDWNSKIETKEFGVKTKAEAFGRIISHTAYHAGQMALCIKYGHSE</sequence>
<accession>A0A4Q9Z1K9</accession>
<dbReference type="Proteomes" id="UP000293300">
    <property type="component" value="Unassembled WGS sequence"/>
</dbReference>
<reference evidence="2 3" key="1">
    <citation type="submission" date="2019-02" db="EMBL/GenBank/DDBJ databases">
        <title>Flavobacterium sp. RD-2-33 isolated from forest soil.</title>
        <authorList>
            <person name="Chaudhary D.K."/>
        </authorList>
    </citation>
    <scope>NUCLEOTIDE SEQUENCE [LARGE SCALE GENOMIC DNA]</scope>
    <source>
        <strain evidence="2 3">RD-2-33</strain>
    </source>
</reference>
<keyword evidence="3" id="KW-1185">Reference proteome</keyword>
<evidence type="ECO:0000313" key="3">
    <source>
        <dbReference type="Proteomes" id="UP000293300"/>
    </source>
</evidence>
<name>A0A4Q9Z1K9_9FLAO</name>
<feature type="domain" description="DinB-like" evidence="1">
    <location>
        <begin position="14"/>
        <end position="143"/>
    </location>
</feature>
<dbReference type="InterPro" id="IPR034660">
    <property type="entry name" value="DinB/YfiT-like"/>
</dbReference>
<protein>
    <submittedName>
        <fullName evidence="2">DinB family protein</fullName>
    </submittedName>
</protein>
<dbReference type="EMBL" id="SJPE01000004">
    <property type="protein sequence ID" value="TBX70150.1"/>
    <property type="molecule type" value="Genomic_DNA"/>
</dbReference>
<evidence type="ECO:0000259" key="1">
    <source>
        <dbReference type="Pfam" id="PF12867"/>
    </source>
</evidence>
<dbReference type="Gene3D" id="1.20.120.450">
    <property type="entry name" value="dinb family like domain"/>
    <property type="match status" value="1"/>
</dbReference>
<dbReference type="OrthoDB" id="824606at2"/>
<dbReference type="Pfam" id="PF12867">
    <property type="entry name" value="DinB_2"/>
    <property type="match status" value="1"/>
</dbReference>
<dbReference type="InterPro" id="IPR024775">
    <property type="entry name" value="DinB-like"/>
</dbReference>
<evidence type="ECO:0000313" key="2">
    <source>
        <dbReference type="EMBL" id="TBX70150.1"/>
    </source>
</evidence>
<dbReference type="SUPFAM" id="SSF109854">
    <property type="entry name" value="DinB/YfiT-like putative metalloenzymes"/>
    <property type="match status" value="1"/>
</dbReference>